<gene>
    <name evidence="2" type="ORF">SEMRO_796_G203722.1</name>
</gene>
<dbReference type="Proteomes" id="UP001153069">
    <property type="component" value="Unassembled WGS sequence"/>
</dbReference>
<dbReference type="EMBL" id="CAICTM010000795">
    <property type="protein sequence ID" value="CAB9516630.1"/>
    <property type="molecule type" value="Genomic_DNA"/>
</dbReference>
<feature type="compositionally biased region" description="Low complexity" evidence="1">
    <location>
        <begin position="34"/>
        <end position="49"/>
    </location>
</feature>
<reference evidence="2" key="1">
    <citation type="submission" date="2020-06" db="EMBL/GenBank/DDBJ databases">
        <authorList>
            <consortium name="Plant Systems Biology data submission"/>
        </authorList>
    </citation>
    <scope>NUCLEOTIDE SEQUENCE</scope>
    <source>
        <strain evidence="2">D6</strain>
    </source>
</reference>
<proteinExistence type="predicted"/>
<accession>A0A9N8EA37</accession>
<name>A0A9N8EA37_9STRA</name>
<evidence type="ECO:0000256" key="1">
    <source>
        <dbReference type="SAM" id="MobiDB-lite"/>
    </source>
</evidence>
<sequence>MSILRCQKTTTTKSAIIPNFLADTPLVPENEKVPSSPSLEESSSSSLSSGTTFSRPGRYPVVEVRNWSHHDFMFSLTLSAVAEVFNSPHHDFRLSVALSAPVEKFPPKAIFSLPRRMIRLQPVFQTDGSLMR</sequence>
<dbReference type="AlphaFoldDB" id="A0A9N8EA37"/>
<keyword evidence="3" id="KW-1185">Reference proteome</keyword>
<evidence type="ECO:0000313" key="2">
    <source>
        <dbReference type="EMBL" id="CAB9516630.1"/>
    </source>
</evidence>
<evidence type="ECO:0000313" key="3">
    <source>
        <dbReference type="Proteomes" id="UP001153069"/>
    </source>
</evidence>
<protein>
    <submittedName>
        <fullName evidence="2">Uncharacterized protein</fullName>
    </submittedName>
</protein>
<organism evidence="2 3">
    <name type="scientific">Seminavis robusta</name>
    <dbReference type="NCBI Taxonomy" id="568900"/>
    <lineage>
        <taxon>Eukaryota</taxon>
        <taxon>Sar</taxon>
        <taxon>Stramenopiles</taxon>
        <taxon>Ochrophyta</taxon>
        <taxon>Bacillariophyta</taxon>
        <taxon>Bacillariophyceae</taxon>
        <taxon>Bacillariophycidae</taxon>
        <taxon>Naviculales</taxon>
        <taxon>Naviculaceae</taxon>
        <taxon>Seminavis</taxon>
    </lineage>
</organism>
<feature type="region of interest" description="Disordered" evidence="1">
    <location>
        <begin position="27"/>
        <end position="57"/>
    </location>
</feature>
<comment type="caution">
    <text evidence="2">The sequence shown here is derived from an EMBL/GenBank/DDBJ whole genome shotgun (WGS) entry which is preliminary data.</text>
</comment>